<keyword evidence="1" id="KW-0614">Plasmid</keyword>
<dbReference type="Proteomes" id="UP000595237">
    <property type="component" value="Plasmid unnamed"/>
</dbReference>
<proteinExistence type="predicted"/>
<sequence>MTHEVMEKIIALADYQNMISPGSHPAKGQFVVTGTTRGDNAIRLGYCIQVRKGRGQFGSDMVFLRHPDGTINTHENQFYLSITDVQIQLARSVFSIMPEDEDDSRGYCCCGKIREFGFVVENSETVPTQDHPFVITVSSEKA</sequence>
<evidence type="ECO:0000313" key="2">
    <source>
        <dbReference type="Proteomes" id="UP000595237"/>
    </source>
</evidence>
<name>A0ABX7DBU6_SERLI</name>
<organism evidence="1 2">
    <name type="scientific">Serratia liquefaciens</name>
    <dbReference type="NCBI Taxonomy" id="614"/>
    <lineage>
        <taxon>Bacteria</taxon>
        <taxon>Pseudomonadati</taxon>
        <taxon>Pseudomonadota</taxon>
        <taxon>Gammaproteobacteria</taxon>
        <taxon>Enterobacterales</taxon>
        <taxon>Yersiniaceae</taxon>
        <taxon>Serratia</taxon>
    </lineage>
</organism>
<keyword evidence="2" id="KW-1185">Reference proteome</keyword>
<accession>A0ABX7DBU6</accession>
<protein>
    <submittedName>
        <fullName evidence="1">Plasmid protein</fullName>
    </submittedName>
</protein>
<evidence type="ECO:0000313" key="1">
    <source>
        <dbReference type="EMBL" id="QQU58059.1"/>
    </source>
</evidence>
<dbReference type="RefSeq" id="WP_201896598.1">
    <property type="nucleotide sequence ID" value="NZ_CP068149.1"/>
</dbReference>
<geneLocation type="plasmid" evidence="1 2">
    <name>unnamed</name>
</geneLocation>
<reference evidence="1 2" key="1">
    <citation type="submission" date="2021-01" db="EMBL/GenBank/DDBJ databases">
        <title>FDA dAtabase for Regulatory Grade micrObial Sequences (FDA-ARGOS): Supporting development and validation of Infectious Disease Dx tests.</title>
        <authorList>
            <person name="Blissenbach B."/>
            <person name="Krut O."/>
            <person name="Tallon L."/>
            <person name="Sadzewicz L."/>
            <person name="Zhao X."/>
            <person name="Boylan J."/>
            <person name="Ott S."/>
            <person name="Bowen H."/>
            <person name="Vavikolanu K."/>
            <person name="Mehta A."/>
            <person name="Aluvathingal J."/>
            <person name="Nadendla S."/>
            <person name="Yan Y."/>
            <person name="Sichtig H."/>
        </authorList>
    </citation>
    <scope>NUCLEOTIDE SEQUENCE [LARGE SCALE GENOMIC DNA]</scope>
    <source>
        <strain evidence="1 2">FDAARGOS_1081</strain>
        <plasmid evidence="1 2">unnamed</plasmid>
    </source>
</reference>
<dbReference type="EMBL" id="CP068149">
    <property type="protein sequence ID" value="QQU58059.1"/>
    <property type="molecule type" value="Genomic_DNA"/>
</dbReference>
<gene>
    <name evidence="1" type="ORF">I6I38_25250</name>
</gene>